<dbReference type="Gene3D" id="2.160.10.10">
    <property type="entry name" value="Hexapeptide repeat proteins"/>
    <property type="match status" value="1"/>
</dbReference>
<dbReference type="RefSeq" id="WP_048847297.1">
    <property type="nucleotide sequence ID" value="NZ_BALE01000009.1"/>
</dbReference>
<dbReference type="InterPro" id="IPR001451">
    <property type="entry name" value="Hexapep"/>
</dbReference>
<accession>A0A0D6MIH4</accession>
<keyword evidence="2" id="KW-0808">Transferase</keyword>
<dbReference type="EMBL" id="BALE01000009">
    <property type="protein sequence ID" value="GAN53427.1"/>
    <property type="molecule type" value="Genomic_DNA"/>
</dbReference>
<dbReference type="InterPro" id="IPR050179">
    <property type="entry name" value="Trans_hexapeptide_repeat"/>
</dbReference>
<dbReference type="PANTHER" id="PTHR43300">
    <property type="entry name" value="ACETYLTRANSFERASE"/>
    <property type="match status" value="1"/>
</dbReference>
<gene>
    <name evidence="2" type="ORF">Tasa_009_222</name>
</gene>
<evidence type="ECO:0000256" key="1">
    <source>
        <dbReference type="ARBA" id="ARBA00007274"/>
    </source>
</evidence>
<proteinExistence type="inferred from homology"/>
<dbReference type="STRING" id="1231623.Tasa_009_222"/>
<dbReference type="SUPFAM" id="SSF51161">
    <property type="entry name" value="Trimeric LpxA-like enzymes"/>
    <property type="match status" value="1"/>
</dbReference>
<comment type="similarity">
    <text evidence="1">Belongs to the transferase hexapeptide repeat family.</text>
</comment>
<dbReference type="Proteomes" id="UP000032679">
    <property type="component" value="Unassembled WGS sequence"/>
</dbReference>
<organism evidence="2 3">
    <name type="scientific">Tanticharoenia sakaeratensis NBRC 103193</name>
    <dbReference type="NCBI Taxonomy" id="1231623"/>
    <lineage>
        <taxon>Bacteria</taxon>
        <taxon>Pseudomonadati</taxon>
        <taxon>Pseudomonadota</taxon>
        <taxon>Alphaproteobacteria</taxon>
        <taxon>Acetobacterales</taxon>
        <taxon>Acetobacteraceae</taxon>
        <taxon>Tanticharoenia</taxon>
    </lineage>
</organism>
<dbReference type="InterPro" id="IPR011004">
    <property type="entry name" value="Trimer_LpxA-like_sf"/>
</dbReference>
<evidence type="ECO:0000313" key="2">
    <source>
        <dbReference type="EMBL" id="GAN53427.1"/>
    </source>
</evidence>
<keyword evidence="3" id="KW-1185">Reference proteome</keyword>
<dbReference type="AlphaFoldDB" id="A0A0D6MIH4"/>
<dbReference type="OrthoDB" id="9815592at2"/>
<dbReference type="CDD" id="cd03349">
    <property type="entry name" value="LbH_XAT"/>
    <property type="match status" value="1"/>
</dbReference>
<comment type="caution">
    <text evidence="2">The sequence shown here is derived from an EMBL/GenBank/DDBJ whole genome shotgun (WGS) entry which is preliminary data.</text>
</comment>
<dbReference type="GO" id="GO:0016740">
    <property type="term" value="F:transferase activity"/>
    <property type="evidence" value="ECO:0007669"/>
    <property type="project" value="UniProtKB-KW"/>
</dbReference>
<dbReference type="PANTHER" id="PTHR43300:SF11">
    <property type="entry name" value="ACETYLTRANSFERASE RV3034C-RELATED"/>
    <property type="match status" value="1"/>
</dbReference>
<dbReference type="Pfam" id="PF00132">
    <property type="entry name" value="Hexapep"/>
    <property type="match status" value="1"/>
</dbReference>
<protein>
    <submittedName>
        <fullName evidence="2">Acetyltransferase</fullName>
    </submittedName>
</protein>
<name>A0A0D6MIH4_9PROT</name>
<evidence type="ECO:0000313" key="3">
    <source>
        <dbReference type="Proteomes" id="UP000032679"/>
    </source>
</evidence>
<reference evidence="2 3" key="1">
    <citation type="submission" date="2012-10" db="EMBL/GenBank/DDBJ databases">
        <title>Genome sequencing of Tanticharoenia sakaeratensis NBRC 103193.</title>
        <authorList>
            <person name="Azuma Y."/>
            <person name="Hadano H."/>
            <person name="Hirakawa H."/>
            <person name="Matsushita K."/>
        </authorList>
    </citation>
    <scope>NUCLEOTIDE SEQUENCE [LARGE SCALE GENOMIC DNA]</scope>
    <source>
        <strain evidence="2 3">NBRC 103193</strain>
    </source>
</reference>
<sequence length="211" mass="22998">MEHVSSPRRPKPVFAALTRYQLAADIEQWGWRIGPHTYGRPRVLEPEMAPLEIGDFCSIGPDVTIILGNHRMDTATTYPFGVLGSFWGLTGEAPRDHEGRGAVSIGHDVWIGLGATILPGTRIGTGSVIGAQTTARGDIPPYSIVAGNPGRIVRRRFDEQTITRLLALGWWDWPEDKIRAALPLMTGDDLQAFLSAYETPVRSAASPDGQS</sequence>